<organism evidence="2 3">
    <name type="scientific">Armillaria ostoyae</name>
    <name type="common">Armillaria root rot fungus</name>
    <dbReference type="NCBI Taxonomy" id="47428"/>
    <lineage>
        <taxon>Eukaryota</taxon>
        <taxon>Fungi</taxon>
        <taxon>Dikarya</taxon>
        <taxon>Basidiomycota</taxon>
        <taxon>Agaricomycotina</taxon>
        <taxon>Agaricomycetes</taxon>
        <taxon>Agaricomycetidae</taxon>
        <taxon>Agaricales</taxon>
        <taxon>Marasmiineae</taxon>
        <taxon>Physalacriaceae</taxon>
        <taxon>Armillaria</taxon>
    </lineage>
</organism>
<dbReference type="Proteomes" id="UP000219338">
    <property type="component" value="Unassembled WGS sequence"/>
</dbReference>
<name>A0A284S8P7_ARMOS</name>
<dbReference type="OrthoDB" id="10534381at2759"/>
<evidence type="ECO:0000256" key="1">
    <source>
        <dbReference type="SAM" id="MobiDB-lite"/>
    </source>
</evidence>
<sequence length="74" mass="7916">MSQEQLVEPPSPCSSHLKQEELDVEEEGGRLLYSEYQEILAVYTAGLSEGYQEVPAVIAGSSTTVVTPAACLSV</sequence>
<feature type="region of interest" description="Disordered" evidence="1">
    <location>
        <begin position="1"/>
        <end position="21"/>
    </location>
</feature>
<proteinExistence type="predicted"/>
<gene>
    <name evidence="2" type="ORF">ARMOST_20934</name>
</gene>
<dbReference type="EMBL" id="FUEG01000043">
    <property type="protein sequence ID" value="SJL17384.1"/>
    <property type="molecule type" value="Genomic_DNA"/>
</dbReference>
<keyword evidence="3" id="KW-1185">Reference proteome</keyword>
<dbReference type="AlphaFoldDB" id="A0A284S8P7"/>
<protein>
    <submittedName>
        <fullName evidence="2">Uncharacterized protein</fullName>
    </submittedName>
</protein>
<accession>A0A284S8P7</accession>
<evidence type="ECO:0000313" key="3">
    <source>
        <dbReference type="Proteomes" id="UP000219338"/>
    </source>
</evidence>
<reference evidence="3" key="1">
    <citation type="journal article" date="2017" name="Nat. Ecol. Evol.">
        <title>Genome expansion and lineage-specific genetic innovations in the forest pathogenic fungi Armillaria.</title>
        <authorList>
            <person name="Sipos G."/>
            <person name="Prasanna A.N."/>
            <person name="Walter M.C."/>
            <person name="O'Connor E."/>
            <person name="Balint B."/>
            <person name="Krizsan K."/>
            <person name="Kiss B."/>
            <person name="Hess J."/>
            <person name="Varga T."/>
            <person name="Slot J."/>
            <person name="Riley R."/>
            <person name="Boka B."/>
            <person name="Rigling D."/>
            <person name="Barry K."/>
            <person name="Lee J."/>
            <person name="Mihaltcheva S."/>
            <person name="LaButti K."/>
            <person name="Lipzen A."/>
            <person name="Waldron R."/>
            <person name="Moloney N.M."/>
            <person name="Sperisen C."/>
            <person name="Kredics L."/>
            <person name="Vagvoelgyi C."/>
            <person name="Patrignani A."/>
            <person name="Fitzpatrick D."/>
            <person name="Nagy I."/>
            <person name="Doyle S."/>
            <person name="Anderson J.B."/>
            <person name="Grigoriev I.V."/>
            <person name="Gueldener U."/>
            <person name="Muensterkoetter M."/>
            <person name="Nagy L.G."/>
        </authorList>
    </citation>
    <scope>NUCLEOTIDE SEQUENCE [LARGE SCALE GENOMIC DNA]</scope>
    <source>
        <strain evidence="3">C18/9</strain>
    </source>
</reference>
<evidence type="ECO:0000313" key="2">
    <source>
        <dbReference type="EMBL" id="SJL17384.1"/>
    </source>
</evidence>